<gene>
    <name evidence="7" type="ORF">ETSY1_40210</name>
</gene>
<evidence type="ECO:0000256" key="4">
    <source>
        <dbReference type="PROSITE-ProRule" id="PRU01091"/>
    </source>
</evidence>
<accession>W4L6A2</accession>
<evidence type="ECO:0000256" key="3">
    <source>
        <dbReference type="ARBA" id="ARBA00023125"/>
    </source>
</evidence>
<evidence type="ECO:0000259" key="6">
    <source>
        <dbReference type="PROSITE" id="PS51755"/>
    </source>
</evidence>
<dbReference type="Pfam" id="PF00486">
    <property type="entry name" value="Trans_reg_C"/>
    <property type="match status" value="1"/>
</dbReference>
<dbReference type="SUPFAM" id="SSF52540">
    <property type="entry name" value="P-loop containing nucleoside triphosphate hydrolases"/>
    <property type="match status" value="1"/>
</dbReference>
<evidence type="ECO:0000256" key="1">
    <source>
        <dbReference type="ARBA" id="ARBA00022741"/>
    </source>
</evidence>
<feature type="DNA-binding region" description="OmpR/PhoB-type" evidence="4">
    <location>
        <begin position="1"/>
        <end position="98"/>
    </location>
</feature>
<dbReference type="GO" id="GO:0003677">
    <property type="term" value="F:DNA binding"/>
    <property type="evidence" value="ECO:0007669"/>
    <property type="project" value="UniProtKB-UniRule"/>
</dbReference>
<evidence type="ECO:0000256" key="5">
    <source>
        <dbReference type="SAM" id="MobiDB-lite"/>
    </source>
</evidence>
<feature type="non-terminal residue" evidence="7">
    <location>
        <position position="625"/>
    </location>
</feature>
<proteinExistence type="predicted"/>
<evidence type="ECO:0000313" key="7">
    <source>
        <dbReference type="EMBL" id="ETW93215.1"/>
    </source>
</evidence>
<dbReference type="GO" id="GO:0005524">
    <property type="term" value="F:ATP binding"/>
    <property type="evidence" value="ECO:0007669"/>
    <property type="project" value="UniProtKB-KW"/>
</dbReference>
<dbReference type="SMART" id="SM00862">
    <property type="entry name" value="Trans_reg_C"/>
    <property type="match status" value="1"/>
</dbReference>
<evidence type="ECO:0000256" key="2">
    <source>
        <dbReference type="ARBA" id="ARBA00022840"/>
    </source>
</evidence>
<keyword evidence="8" id="KW-1185">Reference proteome</keyword>
<dbReference type="Pfam" id="PF13191">
    <property type="entry name" value="AAA_16"/>
    <property type="match status" value="1"/>
</dbReference>
<dbReference type="PANTHER" id="PTHR16305">
    <property type="entry name" value="TESTICULAR SOLUBLE ADENYLYL CYCLASE"/>
    <property type="match status" value="1"/>
</dbReference>
<dbReference type="Gene3D" id="1.10.10.10">
    <property type="entry name" value="Winged helix-like DNA-binding domain superfamily/Winged helix DNA-binding domain"/>
    <property type="match status" value="1"/>
</dbReference>
<name>W4L6A2_ENTF1</name>
<comment type="caution">
    <text evidence="7">The sequence shown here is derived from an EMBL/GenBank/DDBJ whole genome shotgun (WGS) entry which is preliminary data.</text>
</comment>
<dbReference type="InterPro" id="IPR041664">
    <property type="entry name" value="AAA_16"/>
</dbReference>
<dbReference type="PANTHER" id="PTHR16305:SF35">
    <property type="entry name" value="TRANSCRIPTIONAL ACTIVATOR DOMAIN"/>
    <property type="match status" value="1"/>
</dbReference>
<dbReference type="GO" id="GO:0005737">
    <property type="term" value="C:cytoplasm"/>
    <property type="evidence" value="ECO:0007669"/>
    <property type="project" value="TreeGrafter"/>
</dbReference>
<dbReference type="PROSITE" id="PS51755">
    <property type="entry name" value="OMPR_PHOB"/>
    <property type="match status" value="1"/>
</dbReference>
<feature type="region of interest" description="Disordered" evidence="5">
    <location>
        <begin position="121"/>
        <end position="140"/>
    </location>
</feature>
<dbReference type="InterPro" id="IPR016032">
    <property type="entry name" value="Sig_transdc_resp-reg_C-effctor"/>
</dbReference>
<reference evidence="7 8" key="1">
    <citation type="journal article" date="2014" name="Nature">
        <title>An environmental bacterial taxon with a large and distinct metabolic repertoire.</title>
        <authorList>
            <person name="Wilson M.C."/>
            <person name="Mori T."/>
            <person name="Ruckert C."/>
            <person name="Uria A.R."/>
            <person name="Helf M.J."/>
            <person name="Takada K."/>
            <person name="Gernert C."/>
            <person name="Steffens U.A."/>
            <person name="Heycke N."/>
            <person name="Schmitt S."/>
            <person name="Rinke C."/>
            <person name="Helfrich E.J."/>
            <person name="Brachmann A.O."/>
            <person name="Gurgui C."/>
            <person name="Wakimoto T."/>
            <person name="Kracht M."/>
            <person name="Crusemann M."/>
            <person name="Hentschel U."/>
            <person name="Abe I."/>
            <person name="Matsunaga S."/>
            <person name="Kalinowski J."/>
            <person name="Takeyama H."/>
            <person name="Piel J."/>
        </authorList>
    </citation>
    <scope>NUCLEOTIDE SEQUENCE [LARGE SCALE GENOMIC DNA]</scope>
    <source>
        <strain evidence="8">TSY1</strain>
    </source>
</reference>
<keyword evidence="1" id="KW-0547">Nucleotide-binding</keyword>
<dbReference type="GO" id="GO:0006355">
    <property type="term" value="P:regulation of DNA-templated transcription"/>
    <property type="evidence" value="ECO:0007669"/>
    <property type="project" value="InterPro"/>
</dbReference>
<dbReference type="InterPro" id="IPR027417">
    <property type="entry name" value="P-loop_NTPase"/>
</dbReference>
<evidence type="ECO:0000313" key="8">
    <source>
        <dbReference type="Proteomes" id="UP000019141"/>
    </source>
</evidence>
<dbReference type="SUPFAM" id="SSF46894">
    <property type="entry name" value="C-terminal effector domain of the bipartite response regulators"/>
    <property type="match status" value="1"/>
</dbReference>
<dbReference type="GO" id="GO:0000160">
    <property type="term" value="P:phosphorelay signal transduction system"/>
    <property type="evidence" value="ECO:0007669"/>
    <property type="project" value="InterPro"/>
</dbReference>
<dbReference type="GO" id="GO:0004016">
    <property type="term" value="F:adenylate cyclase activity"/>
    <property type="evidence" value="ECO:0007669"/>
    <property type="project" value="TreeGrafter"/>
</dbReference>
<dbReference type="AlphaFoldDB" id="W4L6A2"/>
<feature type="compositionally biased region" description="Low complexity" evidence="5">
    <location>
        <begin position="123"/>
        <end position="132"/>
    </location>
</feature>
<dbReference type="HOGENOM" id="CLU_004435_2_1_7"/>
<feature type="domain" description="OmpR/PhoB-type" evidence="6">
    <location>
        <begin position="1"/>
        <end position="98"/>
    </location>
</feature>
<sequence>MIYIFEEYELDTSLYVLRHLGRERRLRAKVFSLLLYLLQHRDRVISKDELSTALWPEQFISDTTLETTLSAARRAVGDSGRAQRVIATIIGQGYRFVAEVSEQLSPEASVLPELISRDEDSAPAESHAAAHPVPSDPAPVSEPLLAKRPFIGRQSYLRQFATCLQETLAGRPRLLLITGEAGIGKTRFLQKIQTIAARHHLDIRAGHCVEAQTLTYLPFIEAMGLLTPNAVEQVEPILGADAESLRWLYPGSPPSPADTAGFVDTTNQAMLQSFAALTRTVIKLAQHRPMLLSLDDLHWADPPCLELLSHLVFNMAQMASQGSVPLLVVGTYRPGTPGDIHVETMGRLRREAICEHLELMGFDEAEISEMLQALLSGRPSPQLLTTVSEVTLGLPLFVQELTHHLSQRQALHEHDGYVATTAATADLRLPDGVTEAILTRTQAVSADCRRVLILAACLGERFSLQTLQQISAMDEEQLLDLLEESMYQHVLISEGQDFQFAHPLIRHVFYNAPSVARRQRFHWQIVQALAHMPTAHPQADMVAMAHHALQAGAVAEAETVVRYAQQAGDYAFSQYDWRQAGRYYTAVLSAAANTDEALSPQRLAELNYLTGVAYARAGDTGLAIT</sequence>
<organism evidence="7 8">
    <name type="scientific">Entotheonella factor</name>
    <dbReference type="NCBI Taxonomy" id="1429438"/>
    <lineage>
        <taxon>Bacteria</taxon>
        <taxon>Pseudomonadati</taxon>
        <taxon>Nitrospinota/Tectimicrobiota group</taxon>
        <taxon>Candidatus Tectimicrobiota</taxon>
        <taxon>Candidatus Entotheonellia</taxon>
        <taxon>Candidatus Entotheonellales</taxon>
        <taxon>Candidatus Entotheonellaceae</taxon>
        <taxon>Candidatus Entotheonella</taxon>
    </lineage>
</organism>
<protein>
    <recommendedName>
        <fullName evidence="6">OmpR/PhoB-type domain-containing protein</fullName>
    </recommendedName>
</protein>
<dbReference type="EMBL" id="AZHW01001283">
    <property type="protein sequence ID" value="ETW93215.1"/>
    <property type="molecule type" value="Genomic_DNA"/>
</dbReference>
<keyword evidence="3 4" id="KW-0238">DNA-binding</keyword>
<keyword evidence="2" id="KW-0067">ATP-binding</keyword>
<dbReference type="CDD" id="cd00383">
    <property type="entry name" value="trans_reg_C"/>
    <property type="match status" value="1"/>
</dbReference>
<dbReference type="Proteomes" id="UP000019141">
    <property type="component" value="Unassembled WGS sequence"/>
</dbReference>
<dbReference type="InterPro" id="IPR036388">
    <property type="entry name" value="WH-like_DNA-bd_sf"/>
</dbReference>
<dbReference type="InterPro" id="IPR001867">
    <property type="entry name" value="OmpR/PhoB-type_DNA-bd"/>
</dbReference>